<feature type="region of interest" description="Disordered" evidence="1">
    <location>
        <begin position="209"/>
        <end position="232"/>
    </location>
</feature>
<evidence type="ECO:0000256" key="1">
    <source>
        <dbReference type="SAM" id="MobiDB-lite"/>
    </source>
</evidence>
<reference evidence="2" key="1">
    <citation type="submission" date="2025-08" db="UniProtKB">
        <authorList>
            <consortium name="Ensembl"/>
        </authorList>
    </citation>
    <scope>IDENTIFICATION</scope>
</reference>
<reference evidence="2" key="2">
    <citation type="submission" date="2025-09" db="UniProtKB">
        <authorList>
            <consortium name="Ensembl"/>
        </authorList>
    </citation>
    <scope>IDENTIFICATION</scope>
</reference>
<evidence type="ECO:0000313" key="2">
    <source>
        <dbReference type="Ensembl" id="ENSPTEP00000033307.1"/>
    </source>
</evidence>
<feature type="region of interest" description="Disordered" evidence="1">
    <location>
        <begin position="58"/>
        <end position="81"/>
    </location>
</feature>
<dbReference type="Ensembl" id="ENSPTET00000045655.1">
    <property type="protein sequence ID" value="ENSPTEP00000033307.1"/>
    <property type="gene ID" value="ENSPTEG00000031833.1"/>
</dbReference>
<organism evidence="2 3">
    <name type="scientific">Piliocolobus tephrosceles</name>
    <name type="common">Ugandan red Colobus</name>
    <dbReference type="NCBI Taxonomy" id="591936"/>
    <lineage>
        <taxon>Eukaryota</taxon>
        <taxon>Metazoa</taxon>
        <taxon>Chordata</taxon>
        <taxon>Craniata</taxon>
        <taxon>Vertebrata</taxon>
        <taxon>Euteleostomi</taxon>
        <taxon>Mammalia</taxon>
        <taxon>Eutheria</taxon>
        <taxon>Euarchontoglires</taxon>
        <taxon>Primates</taxon>
        <taxon>Haplorrhini</taxon>
        <taxon>Catarrhini</taxon>
        <taxon>Cercopithecidae</taxon>
        <taxon>Colobinae</taxon>
        <taxon>Piliocolobus</taxon>
    </lineage>
</organism>
<sequence>MGFHHVGQADLVLLTSGDPSALASQSAGIIGVSHRTQPGVAFYEERGPVKSVPYGGVRQRLQLSPPPPDSPQNTSPRHFHSTVHNSWAKKEFFLLHFLHFLTTTLDTPGCRPSPPVHPQNAVAVGRLLPGALPGVWAGPLAGTECCWVPGGGRGVSVDGSQDGAPMGPTPMLQGLQVLPPGRPAKRYPLPRPLSCTDADSLPCCRPSPPLCLPFGGRPRRPPLGRQRAPSDS</sequence>
<dbReference type="AlphaFoldDB" id="A0A8C9LWW1"/>
<name>A0A8C9LWW1_9PRIM</name>
<keyword evidence="3" id="KW-1185">Reference proteome</keyword>
<accession>A0A8C9LWW1</accession>
<proteinExistence type="predicted"/>
<dbReference type="Proteomes" id="UP000694416">
    <property type="component" value="Unplaced"/>
</dbReference>
<protein>
    <submittedName>
        <fullName evidence="2">Uncharacterized protein</fullName>
    </submittedName>
</protein>
<feature type="compositionally biased region" description="Low complexity" evidence="1">
    <location>
        <begin position="223"/>
        <end position="232"/>
    </location>
</feature>
<evidence type="ECO:0000313" key="3">
    <source>
        <dbReference type="Proteomes" id="UP000694416"/>
    </source>
</evidence>
<dbReference type="PRINTS" id="PR02045">
    <property type="entry name" value="F138DOMAIN"/>
</dbReference>